<dbReference type="EMBL" id="AFNU02000002">
    <property type="protein sequence ID" value="ERJ13008.1"/>
    <property type="molecule type" value="Genomic_DNA"/>
</dbReference>
<gene>
    <name evidence="2" type="ORF">HLPCO_000607</name>
</gene>
<comment type="similarity">
    <text evidence="1">Belongs to the ArsC family.</text>
</comment>
<dbReference type="STRING" id="1033810.HLPCO_000607"/>
<proteinExistence type="inferred from homology"/>
<dbReference type="Proteomes" id="UP000005707">
    <property type="component" value="Unassembled WGS sequence"/>
</dbReference>
<name>U2EDF2_9MOLU</name>
<reference evidence="2 3" key="2">
    <citation type="journal article" date="2013" name="PLoS ONE">
        <title>INDIGO - INtegrated Data Warehouse of MIcrobial GenOmes with Examples from the Red Sea Extremophiles.</title>
        <authorList>
            <person name="Alam I."/>
            <person name="Antunes A."/>
            <person name="Kamau A.A."/>
            <person name="Ba Alawi W."/>
            <person name="Kalkatawi M."/>
            <person name="Stingl U."/>
            <person name="Bajic V.B."/>
        </authorList>
    </citation>
    <scope>NUCLEOTIDE SEQUENCE [LARGE SCALE GENOMIC DNA]</scope>
    <source>
        <strain evidence="2 3">SSD-17B</strain>
    </source>
</reference>
<accession>U2EDF2</accession>
<dbReference type="PROSITE" id="PS51353">
    <property type="entry name" value="ARSC"/>
    <property type="match status" value="1"/>
</dbReference>
<dbReference type="CDD" id="cd03036">
    <property type="entry name" value="ArsC_like"/>
    <property type="match status" value="1"/>
</dbReference>
<comment type="caution">
    <text evidence="2">The sequence shown here is derived from an EMBL/GenBank/DDBJ whole genome shotgun (WGS) entry which is preliminary data.</text>
</comment>
<dbReference type="InterPro" id="IPR036249">
    <property type="entry name" value="Thioredoxin-like_sf"/>
</dbReference>
<keyword evidence="3" id="KW-1185">Reference proteome</keyword>
<evidence type="ECO:0000256" key="1">
    <source>
        <dbReference type="PROSITE-ProRule" id="PRU01282"/>
    </source>
</evidence>
<dbReference type="FunCoup" id="U2EDF2">
    <property type="interactions" value="105"/>
</dbReference>
<dbReference type="PANTHER" id="PTHR30041:SF8">
    <property type="entry name" value="PROTEIN YFFB"/>
    <property type="match status" value="1"/>
</dbReference>
<dbReference type="InterPro" id="IPR006660">
    <property type="entry name" value="Arsenate_reductase-like"/>
</dbReference>
<reference evidence="2 3" key="1">
    <citation type="journal article" date="2011" name="J. Bacteriol.">
        <title>Genome sequence of Haloplasma contractile, an unusual contractile bacterium from a deep-sea anoxic brine lake.</title>
        <authorList>
            <person name="Antunes A."/>
            <person name="Alam I."/>
            <person name="El Dorry H."/>
            <person name="Siam R."/>
            <person name="Robertson A."/>
            <person name="Bajic V.B."/>
            <person name="Stingl U."/>
        </authorList>
    </citation>
    <scope>NUCLEOTIDE SEQUENCE [LARGE SCALE GENOMIC DNA]</scope>
    <source>
        <strain evidence="2 3">SSD-17B</strain>
    </source>
</reference>
<organism evidence="2 3">
    <name type="scientific">Haloplasma contractile SSD-17B</name>
    <dbReference type="NCBI Taxonomy" id="1033810"/>
    <lineage>
        <taxon>Bacteria</taxon>
        <taxon>Bacillati</taxon>
        <taxon>Mycoplasmatota</taxon>
        <taxon>Mollicutes</taxon>
        <taxon>Haloplasmatales</taxon>
        <taxon>Haloplasmataceae</taxon>
        <taxon>Haloplasma</taxon>
    </lineage>
</organism>
<dbReference type="RefSeq" id="WP_008826981.1">
    <property type="nucleotide sequence ID" value="NZ_AFNU02000002.1"/>
</dbReference>
<evidence type="ECO:0000313" key="3">
    <source>
        <dbReference type="Proteomes" id="UP000005707"/>
    </source>
</evidence>
<dbReference type="AlphaFoldDB" id="U2EDF2"/>
<protein>
    <submittedName>
        <fullName evidence="2">Arsenate reductase protein</fullName>
    </submittedName>
</protein>
<dbReference type="OrthoDB" id="9794155at2"/>
<dbReference type="NCBIfam" id="TIGR01617">
    <property type="entry name" value="arsC_related"/>
    <property type="match status" value="1"/>
</dbReference>
<dbReference type="InterPro" id="IPR006504">
    <property type="entry name" value="Tscrpt_reg_Spx/MgsR"/>
</dbReference>
<sequence length="119" mass="14071">MIKMYCHPRCTTCKKAEKWLKEHNVEYSYHDITQDPFHAEDVEELHRKSEKPIKKLFNTSGKLYREQNMKDKVSNLTDNEAYEVLASSGMMMKRPILVHDDRVLVGFKEDEYGALFLND</sequence>
<dbReference type="PANTHER" id="PTHR30041">
    <property type="entry name" value="ARSENATE REDUCTASE"/>
    <property type="match status" value="1"/>
</dbReference>
<dbReference type="eggNOG" id="COG1393">
    <property type="taxonomic scope" value="Bacteria"/>
</dbReference>
<dbReference type="InParanoid" id="U2EDF2"/>
<evidence type="ECO:0000313" key="2">
    <source>
        <dbReference type="EMBL" id="ERJ13008.1"/>
    </source>
</evidence>
<dbReference type="Gene3D" id="3.40.30.10">
    <property type="entry name" value="Glutaredoxin"/>
    <property type="match status" value="1"/>
</dbReference>
<dbReference type="Pfam" id="PF03960">
    <property type="entry name" value="ArsC"/>
    <property type="match status" value="1"/>
</dbReference>
<dbReference type="SUPFAM" id="SSF52833">
    <property type="entry name" value="Thioredoxin-like"/>
    <property type="match status" value="1"/>
</dbReference>